<evidence type="ECO:0000313" key="8">
    <source>
        <dbReference type="EMBL" id="SDH97121.1"/>
    </source>
</evidence>
<evidence type="ECO:0000256" key="3">
    <source>
        <dbReference type="ARBA" id="ARBA00029447"/>
    </source>
</evidence>
<accession>A0A1G8GS74</accession>
<evidence type="ECO:0000256" key="5">
    <source>
        <dbReference type="SAM" id="Phobius"/>
    </source>
</evidence>
<dbReference type="GO" id="GO:0035438">
    <property type="term" value="F:cyclic-di-GMP binding"/>
    <property type="evidence" value="ECO:0007669"/>
    <property type="project" value="InterPro"/>
</dbReference>
<dbReference type="CDD" id="cd11386">
    <property type="entry name" value="MCP_signal"/>
    <property type="match status" value="1"/>
</dbReference>
<dbReference type="Proteomes" id="UP000198607">
    <property type="component" value="Unassembled WGS sequence"/>
</dbReference>
<proteinExistence type="inferred from homology"/>
<evidence type="ECO:0000256" key="4">
    <source>
        <dbReference type="PROSITE-ProRule" id="PRU00284"/>
    </source>
</evidence>
<dbReference type="Gene3D" id="1.10.287.950">
    <property type="entry name" value="Methyl-accepting chemotaxis protein"/>
    <property type="match status" value="1"/>
</dbReference>
<dbReference type="SMART" id="SM00283">
    <property type="entry name" value="MA"/>
    <property type="match status" value="1"/>
</dbReference>
<dbReference type="AlphaFoldDB" id="A0A1G8GS74"/>
<dbReference type="InterPro" id="IPR004089">
    <property type="entry name" value="MCPsignal_dom"/>
</dbReference>
<dbReference type="GO" id="GO:0007165">
    <property type="term" value="P:signal transduction"/>
    <property type="evidence" value="ECO:0007669"/>
    <property type="project" value="UniProtKB-KW"/>
</dbReference>
<dbReference type="RefSeq" id="WP_091938356.1">
    <property type="nucleotide sequence ID" value="NZ_FNCY01000011.1"/>
</dbReference>
<dbReference type="FunFam" id="1.10.287.950:FF:000001">
    <property type="entry name" value="Methyl-accepting chemotaxis sensory transducer"/>
    <property type="match status" value="1"/>
</dbReference>
<keyword evidence="2 4" id="KW-0807">Transducer</keyword>
<dbReference type="InterPro" id="IPR003660">
    <property type="entry name" value="HAMP_dom"/>
</dbReference>
<evidence type="ECO:0000313" key="9">
    <source>
        <dbReference type="Proteomes" id="UP000198607"/>
    </source>
</evidence>
<keyword evidence="5" id="KW-0812">Transmembrane</keyword>
<sequence length="667" mass="73557">MFARMTIRSKILALIGVIFTLFGVALIWAIFSGAETAERFEEFVDKDQVTLLTYTEMYAQGLQIATALRNAQLDPDNKQGFDNFRKASADFDSALKRAIDGSSGYRERKENLEKIRILREKQSRIQEQIIAFAASRQLNEAKELTIREETPLWREIKALVLDNIAKSTARASETKKQVIDTAAFASRISMLLGMFAVALGFALSYLIVKQISRNLSNAVSIAQRVANGKLDNEITIDTADETGQLLSSMSEMQEKLHQILREIEDSSRNMGQSAFQVASISNEISEASQEQESNSGNVEAAMQQVHQISTEVQAQAVEASDHSDRVEKLAREGIGNVRQSIHQLEETTQRVNRASGEIQELEKFAELIQNIVKVIKEIAEQTNLLALNAAIEAARAGESGRGFAVVADEVRKLAERTTLSASEVGDIILRLSQKVSQVVDSMGAVVDTVEISQQEAHKTATTIEGIAQTAVDTARANQGISLASQQQMEQFGSLESTMETLFSTLKENSTKVGTTAAIGEDLLAITTRLNTLMSAFDFTGGLIIEAKQHEKRRTPRAQNTLRVKLSQEGNTLEGIASDFSTSGLRIRIPKAVHKDKAVSVSLYLPHADLDHYGAQAPIDIKGKIAWQNKSGNNYLCGIEFADLCHDQLESIKECFGFYRKNAEFSLQ</sequence>
<dbReference type="GO" id="GO:0006935">
    <property type="term" value="P:chemotaxis"/>
    <property type="evidence" value="ECO:0007669"/>
    <property type="project" value="UniProtKB-ARBA"/>
</dbReference>
<dbReference type="Gene3D" id="6.10.340.10">
    <property type="match status" value="1"/>
</dbReference>
<organism evidence="8 9">
    <name type="scientific">Propionivibrio dicarboxylicus</name>
    <dbReference type="NCBI Taxonomy" id="83767"/>
    <lineage>
        <taxon>Bacteria</taxon>
        <taxon>Pseudomonadati</taxon>
        <taxon>Pseudomonadota</taxon>
        <taxon>Betaproteobacteria</taxon>
        <taxon>Rhodocyclales</taxon>
        <taxon>Rhodocyclaceae</taxon>
        <taxon>Propionivibrio</taxon>
    </lineage>
</organism>
<keyword evidence="9" id="KW-1185">Reference proteome</keyword>
<evidence type="ECO:0000259" key="7">
    <source>
        <dbReference type="PROSITE" id="PS50885"/>
    </source>
</evidence>
<comment type="subcellular location">
    <subcellularLocation>
        <location evidence="1">Membrane</location>
    </subcellularLocation>
</comment>
<dbReference type="OrthoDB" id="9808588at2"/>
<name>A0A1G8GS74_9RHOO</name>
<feature type="domain" description="HAMP" evidence="7">
    <location>
        <begin position="209"/>
        <end position="261"/>
    </location>
</feature>
<dbReference type="PROSITE" id="PS50885">
    <property type="entry name" value="HAMP"/>
    <property type="match status" value="1"/>
</dbReference>
<dbReference type="SMART" id="SM00304">
    <property type="entry name" value="HAMP"/>
    <property type="match status" value="1"/>
</dbReference>
<dbReference type="SUPFAM" id="SSF141371">
    <property type="entry name" value="PilZ domain-like"/>
    <property type="match status" value="1"/>
</dbReference>
<dbReference type="PROSITE" id="PS50111">
    <property type="entry name" value="CHEMOTAXIS_TRANSDUC_2"/>
    <property type="match status" value="1"/>
</dbReference>
<keyword evidence="5" id="KW-0472">Membrane</keyword>
<keyword evidence="5" id="KW-1133">Transmembrane helix</keyword>
<dbReference type="EMBL" id="FNCY01000011">
    <property type="protein sequence ID" value="SDH97121.1"/>
    <property type="molecule type" value="Genomic_DNA"/>
</dbReference>
<dbReference type="Pfam" id="PF00672">
    <property type="entry name" value="HAMP"/>
    <property type="match status" value="1"/>
</dbReference>
<feature type="transmembrane region" description="Helical" evidence="5">
    <location>
        <begin position="12"/>
        <end position="31"/>
    </location>
</feature>
<dbReference type="SUPFAM" id="SSF58104">
    <property type="entry name" value="Methyl-accepting chemotaxis protein (MCP) signaling domain"/>
    <property type="match status" value="1"/>
</dbReference>
<feature type="domain" description="Methyl-accepting transducer" evidence="6">
    <location>
        <begin position="266"/>
        <end position="502"/>
    </location>
</feature>
<dbReference type="Gene3D" id="2.40.10.220">
    <property type="entry name" value="predicted glycosyltransferase like domains"/>
    <property type="match status" value="1"/>
</dbReference>
<evidence type="ECO:0000256" key="1">
    <source>
        <dbReference type="ARBA" id="ARBA00004370"/>
    </source>
</evidence>
<dbReference type="InterPro" id="IPR009875">
    <property type="entry name" value="PilZ_domain"/>
</dbReference>
<reference evidence="8 9" key="1">
    <citation type="submission" date="2016-10" db="EMBL/GenBank/DDBJ databases">
        <authorList>
            <person name="de Groot N.N."/>
        </authorList>
    </citation>
    <scope>NUCLEOTIDE SEQUENCE [LARGE SCALE GENOMIC DNA]</scope>
    <source>
        <strain evidence="8 9">DSM 5885</strain>
    </source>
</reference>
<dbReference type="CDD" id="cd06225">
    <property type="entry name" value="HAMP"/>
    <property type="match status" value="1"/>
</dbReference>
<protein>
    <submittedName>
        <fullName evidence="8">Methyl-accepting chemotaxis protein</fullName>
    </submittedName>
</protein>
<dbReference type="Pfam" id="PF00015">
    <property type="entry name" value="MCPsignal"/>
    <property type="match status" value="1"/>
</dbReference>
<dbReference type="PANTHER" id="PTHR32089">
    <property type="entry name" value="METHYL-ACCEPTING CHEMOTAXIS PROTEIN MCPB"/>
    <property type="match status" value="1"/>
</dbReference>
<dbReference type="PANTHER" id="PTHR32089:SF112">
    <property type="entry name" value="LYSOZYME-LIKE PROTEIN-RELATED"/>
    <property type="match status" value="1"/>
</dbReference>
<dbReference type="GO" id="GO:0016020">
    <property type="term" value="C:membrane"/>
    <property type="evidence" value="ECO:0007669"/>
    <property type="project" value="UniProtKB-SubCell"/>
</dbReference>
<gene>
    <name evidence="8" type="ORF">SAMN05660652_02618</name>
</gene>
<evidence type="ECO:0000256" key="2">
    <source>
        <dbReference type="ARBA" id="ARBA00023224"/>
    </source>
</evidence>
<dbReference type="STRING" id="83767.SAMN05660652_02618"/>
<comment type="similarity">
    <text evidence="3">Belongs to the methyl-accepting chemotaxis (MCP) protein family.</text>
</comment>
<dbReference type="Pfam" id="PF07238">
    <property type="entry name" value="PilZ"/>
    <property type="match status" value="1"/>
</dbReference>
<evidence type="ECO:0000259" key="6">
    <source>
        <dbReference type="PROSITE" id="PS50111"/>
    </source>
</evidence>